<evidence type="ECO:0000256" key="1">
    <source>
        <dbReference type="SAM" id="MobiDB-lite"/>
    </source>
</evidence>
<organism evidence="2 3">
    <name type="scientific">Aldrovandia affinis</name>
    <dbReference type="NCBI Taxonomy" id="143900"/>
    <lineage>
        <taxon>Eukaryota</taxon>
        <taxon>Metazoa</taxon>
        <taxon>Chordata</taxon>
        <taxon>Craniata</taxon>
        <taxon>Vertebrata</taxon>
        <taxon>Euteleostomi</taxon>
        <taxon>Actinopterygii</taxon>
        <taxon>Neopterygii</taxon>
        <taxon>Teleostei</taxon>
        <taxon>Notacanthiformes</taxon>
        <taxon>Halosauridae</taxon>
        <taxon>Aldrovandia</taxon>
    </lineage>
</organism>
<protein>
    <submittedName>
        <fullName evidence="2">Uncharacterized protein</fullName>
    </submittedName>
</protein>
<name>A0AAD7WR57_9TELE</name>
<evidence type="ECO:0000313" key="2">
    <source>
        <dbReference type="EMBL" id="KAJ8406212.1"/>
    </source>
</evidence>
<evidence type="ECO:0000313" key="3">
    <source>
        <dbReference type="Proteomes" id="UP001221898"/>
    </source>
</evidence>
<keyword evidence="3" id="KW-1185">Reference proteome</keyword>
<sequence>MLRPQPRPAKRPTFAASRALTGSQPALGKESQIRKPQWMFTTPMLCAGAAVTHAASPIHGCHCSGASVPSLEPRLALPGIGRDEQA</sequence>
<gene>
    <name evidence="2" type="ORF">AAFF_G00304430</name>
</gene>
<proteinExistence type="predicted"/>
<dbReference type="AlphaFoldDB" id="A0AAD7WR57"/>
<reference evidence="2" key="1">
    <citation type="journal article" date="2023" name="Science">
        <title>Genome structures resolve the early diversification of teleost fishes.</title>
        <authorList>
            <person name="Parey E."/>
            <person name="Louis A."/>
            <person name="Montfort J."/>
            <person name="Bouchez O."/>
            <person name="Roques C."/>
            <person name="Iampietro C."/>
            <person name="Lluch J."/>
            <person name="Castinel A."/>
            <person name="Donnadieu C."/>
            <person name="Desvignes T."/>
            <person name="Floi Bucao C."/>
            <person name="Jouanno E."/>
            <person name="Wen M."/>
            <person name="Mejri S."/>
            <person name="Dirks R."/>
            <person name="Jansen H."/>
            <person name="Henkel C."/>
            <person name="Chen W.J."/>
            <person name="Zahm M."/>
            <person name="Cabau C."/>
            <person name="Klopp C."/>
            <person name="Thompson A.W."/>
            <person name="Robinson-Rechavi M."/>
            <person name="Braasch I."/>
            <person name="Lecointre G."/>
            <person name="Bobe J."/>
            <person name="Postlethwait J.H."/>
            <person name="Berthelot C."/>
            <person name="Roest Crollius H."/>
            <person name="Guiguen Y."/>
        </authorList>
    </citation>
    <scope>NUCLEOTIDE SEQUENCE</scope>
    <source>
        <strain evidence="2">NC1722</strain>
    </source>
</reference>
<dbReference type="Proteomes" id="UP001221898">
    <property type="component" value="Unassembled WGS sequence"/>
</dbReference>
<comment type="caution">
    <text evidence="2">The sequence shown here is derived from an EMBL/GenBank/DDBJ whole genome shotgun (WGS) entry which is preliminary data.</text>
</comment>
<accession>A0AAD7WR57</accession>
<dbReference type="EMBL" id="JAINUG010000044">
    <property type="protein sequence ID" value="KAJ8406212.1"/>
    <property type="molecule type" value="Genomic_DNA"/>
</dbReference>
<feature type="region of interest" description="Disordered" evidence="1">
    <location>
        <begin position="1"/>
        <end position="32"/>
    </location>
</feature>